<dbReference type="OrthoDB" id="6250593at2759"/>
<organism evidence="3 4">
    <name type="scientific">Botryotinia fuckeliana (strain T4)</name>
    <name type="common">Noble rot fungus</name>
    <name type="synonym">Botrytis cinerea</name>
    <dbReference type="NCBI Taxonomy" id="999810"/>
    <lineage>
        <taxon>Eukaryota</taxon>
        <taxon>Fungi</taxon>
        <taxon>Dikarya</taxon>
        <taxon>Ascomycota</taxon>
        <taxon>Pezizomycotina</taxon>
        <taxon>Leotiomycetes</taxon>
        <taxon>Helotiales</taxon>
        <taxon>Sclerotiniaceae</taxon>
        <taxon>Botrytis</taxon>
    </lineage>
</organism>
<evidence type="ECO:0000256" key="2">
    <source>
        <dbReference type="SAM" id="Phobius"/>
    </source>
</evidence>
<feature type="region of interest" description="Disordered" evidence="1">
    <location>
        <begin position="39"/>
        <end position="70"/>
    </location>
</feature>
<reference evidence="4" key="1">
    <citation type="journal article" date="2011" name="PLoS Genet.">
        <title>Genomic analysis of the necrotrophic fungal pathogens Sclerotinia sclerotiorum and Botrytis cinerea.</title>
        <authorList>
            <person name="Amselem J."/>
            <person name="Cuomo C.A."/>
            <person name="van Kan J.A."/>
            <person name="Viaud M."/>
            <person name="Benito E.P."/>
            <person name="Couloux A."/>
            <person name="Coutinho P.M."/>
            <person name="de Vries R.P."/>
            <person name="Dyer P.S."/>
            <person name="Fillinger S."/>
            <person name="Fournier E."/>
            <person name="Gout L."/>
            <person name="Hahn M."/>
            <person name="Kohn L."/>
            <person name="Lapalu N."/>
            <person name="Plummer K.M."/>
            <person name="Pradier J.M."/>
            <person name="Quevillon E."/>
            <person name="Sharon A."/>
            <person name="Simon A."/>
            <person name="ten Have A."/>
            <person name="Tudzynski B."/>
            <person name="Tudzynski P."/>
            <person name="Wincker P."/>
            <person name="Andrew M."/>
            <person name="Anthouard V."/>
            <person name="Beever R.E."/>
            <person name="Beffa R."/>
            <person name="Benoit I."/>
            <person name="Bouzid O."/>
            <person name="Brault B."/>
            <person name="Chen Z."/>
            <person name="Choquer M."/>
            <person name="Collemare J."/>
            <person name="Cotton P."/>
            <person name="Danchin E.G."/>
            <person name="Da Silva C."/>
            <person name="Gautier A."/>
            <person name="Giraud C."/>
            <person name="Giraud T."/>
            <person name="Gonzalez C."/>
            <person name="Grossetete S."/>
            <person name="Guldener U."/>
            <person name="Henrissat B."/>
            <person name="Howlett B.J."/>
            <person name="Kodira C."/>
            <person name="Kretschmer M."/>
            <person name="Lappartient A."/>
            <person name="Leroch M."/>
            <person name="Levis C."/>
            <person name="Mauceli E."/>
            <person name="Neuveglise C."/>
            <person name="Oeser B."/>
            <person name="Pearson M."/>
            <person name="Poulain J."/>
            <person name="Poussereau N."/>
            <person name="Quesneville H."/>
            <person name="Rascle C."/>
            <person name="Schumacher J."/>
            <person name="Segurens B."/>
            <person name="Sexton A."/>
            <person name="Silva E."/>
            <person name="Sirven C."/>
            <person name="Soanes D.M."/>
            <person name="Talbot N.J."/>
            <person name="Templeton M."/>
            <person name="Yandava C."/>
            <person name="Yarden O."/>
            <person name="Zeng Q."/>
            <person name="Rollins J.A."/>
            <person name="Lebrun M.H."/>
            <person name="Dickman M."/>
        </authorList>
    </citation>
    <scope>NUCLEOTIDE SEQUENCE [LARGE SCALE GENOMIC DNA]</scope>
    <source>
        <strain evidence="4">T4</strain>
    </source>
</reference>
<sequence>MPNQSSVNRSLSTIRTELEILSQNDVLSLPQFQSIMAQLPQQNGSQSQYTDYRYNPTTNSNPQKMAQEDQDLNHPEHLAHRKNHEWAKAMAFKFEIAAVLGAVLAVVFYSTIMDNL</sequence>
<gene>
    <name evidence="3" type="ORF">BofuT4_P112790.1</name>
</gene>
<keyword evidence="2" id="KW-0472">Membrane</keyword>
<dbReference type="EMBL" id="FQ790289">
    <property type="protein sequence ID" value="CCD47969.1"/>
    <property type="molecule type" value="Genomic_DNA"/>
</dbReference>
<keyword evidence="2" id="KW-1133">Transmembrane helix</keyword>
<protein>
    <submittedName>
        <fullName evidence="3">Uncharacterized protein</fullName>
    </submittedName>
</protein>
<dbReference type="AlphaFoldDB" id="G2Y5M9"/>
<dbReference type="HOGENOM" id="CLU_2096502_0_0_1"/>
<dbReference type="InParanoid" id="G2Y5M9"/>
<dbReference type="Proteomes" id="UP000008177">
    <property type="component" value="Unplaced contigs"/>
</dbReference>
<keyword evidence="2" id="KW-0812">Transmembrane</keyword>
<name>G2Y5M9_BOTF4</name>
<proteinExistence type="predicted"/>
<dbReference type="STRING" id="999810.G2Y5M9"/>
<evidence type="ECO:0000256" key="1">
    <source>
        <dbReference type="SAM" id="MobiDB-lite"/>
    </source>
</evidence>
<evidence type="ECO:0000313" key="4">
    <source>
        <dbReference type="Proteomes" id="UP000008177"/>
    </source>
</evidence>
<evidence type="ECO:0000313" key="3">
    <source>
        <dbReference type="EMBL" id="CCD47969.1"/>
    </source>
</evidence>
<accession>G2Y5M9</accession>
<feature type="transmembrane region" description="Helical" evidence="2">
    <location>
        <begin position="91"/>
        <end position="112"/>
    </location>
</feature>
<feature type="compositionally biased region" description="Polar residues" evidence="1">
    <location>
        <begin position="39"/>
        <end position="64"/>
    </location>
</feature>